<feature type="transmembrane region" description="Helical" evidence="2">
    <location>
        <begin position="844"/>
        <end position="863"/>
    </location>
</feature>
<dbReference type="RefSeq" id="WP_160657571.1">
    <property type="nucleotide sequence ID" value="NZ_RSEJ01000035.1"/>
</dbReference>
<feature type="transmembrane region" description="Helical" evidence="2">
    <location>
        <begin position="976"/>
        <end position="999"/>
    </location>
</feature>
<feature type="transmembrane region" description="Helical" evidence="2">
    <location>
        <begin position="525"/>
        <end position="542"/>
    </location>
</feature>
<gene>
    <name evidence="3" type="ORF">EIZ48_24560</name>
</gene>
<keyword evidence="4" id="KW-1185">Reference proteome</keyword>
<keyword evidence="2" id="KW-1133">Transmembrane helix</keyword>
<proteinExistence type="predicted"/>
<dbReference type="Pfam" id="PF00873">
    <property type="entry name" value="ACR_tran"/>
    <property type="match status" value="1"/>
</dbReference>
<evidence type="ECO:0000256" key="1">
    <source>
        <dbReference type="SAM" id="Coils"/>
    </source>
</evidence>
<feature type="transmembrane region" description="Helical" evidence="2">
    <location>
        <begin position="870"/>
        <end position="890"/>
    </location>
</feature>
<evidence type="ECO:0000313" key="4">
    <source>
        <dbReference type="Proteomes" id="UP000738517"/>
    </source>
</evidence>
<dbReference type="Proteomes" id="UP000738517">
    <property type="component" value="Unassembled WGS sequence"/>
</dbReference>
<dbReference type="Gene3D" id="3.30.70.1320">
    <property type="entry name" value="Multidrug efflux transporter AcrB pore domain like"/>
    <property type="match status" value="1"/>
</dbReference>
<feature type="transmembrane region" description="Helical" evidence="2">
    <location>
        <begin position="330"/>
        <end position="351"/>
    </location>
</feature>
<dbReference type="Gene3D" id="1.20.1640.10">
    <property type="entry name" value="Multidrug efflux transporter AcrB transmembrane domain"/>
    <property type="match status" value="2"/>
</dbReference>
<feature type="transmembrane region" description="Helical" evidence="2">
    <location>
        <begin position="429"/>
        <end position="451"/>
    </location>
</feature>
<dbReference type="PANTHER" id="PTHR32063:SF33">
    <property type="entry name" value="RND SUPERFAMILY EFFLUX PUMP PERMEASE COMPONENT"/>
    <property type="match status" value="1"/>
</dbReference>
<feature type="transmembrane region" description="Helical" evidence="2">
    <location>
        <begin position="358"/>
        <end position="379"/>
    </location>
</feature>
<sequence length="1022" mass="111950">MQGFIAYFARRSFLARILTVMVLMVGMASLSMLKLQELPDIAFEEVEITTQYPGATAQDIELNITNQIEKELKSVQGIRKYTSQSTEGLSYISIEVDEAADITKVLRDIQQAVDRVKSLPKDITNPPVVEQRSTSSFEVLTFGVSHDGDYASLQPYARTLEKSLKGLSGVGSVTMTGFSEREFWIEVDPEKVSRYQLTFDDVINAVNSRNLSLSGGVVESWDSEQRIVTMTQIQSVEELGQLVIKVLPTGGLVRLSDIATMTDTFEKATEKAVINGQSAILFSVTNGAGADIIATVDSIKALINAEQQRLGDQYRFELGLNLADDMSDKFSIVSINGGIGLILVLLVLSLILKRQIAFWVSVSIPFCVLGVMAILPVLGMNLDSITLSALLLVIGIIVDDSVIIAESIYQEKEKGKRALEAAIDGTRKVIKPIMASLTTTALVFIPMFFIPGTMGKAVIVIPLTVIAALLFSLSECTFTLPAHLANSLKETKQKVSCRELRPDRFQTVISVYTRLLSCCLNYKKSVLLVAMLMLGISGWLATTLKLDIFPSEAAKYIEVYTEVTPGTPLEDVKAAHFQLEQAIEALSENELVSYQLTYSSPATSGLIVLSSFEQRERSAEEILVELNHQLETVDELSFVKLSIDAGGPPPGEPVEVRVLGGNQSEREEAVVLVTDWLNQQSGLNKVTNSEALKDPQLQIVPQYEWLARYNLTVSDLATTLRIAFEGETVTSTWLGDQEVDMRVLMDAEYRNIQRLSTTKIYTANGAQVPLSRLAKVERIDVPRQIQHYNGERQVIVTAQITDQALTPNMISQTLTQALEGKMPASVKLEIGGEAESTNETMSGFVVAFPAAIIGIYFVLAVMFGSLLQPMLVMAVIPFAIVSSLMALFVHMQPLSLFALIGVLGMTGVVVNNSLVLINRINELRAEGNVVLEAIVDASTSRLRPIVLTSMTTVVGLLPLAYGIGGTDVYMGPMSLTLGYGLLFSLPVVLIVIPCLYLTFFSREMKADDIEESRQMRAESTFA</sequence>
<feature type="transmembrane region" description="Helical" evidence="2">
    <location>
        <begin position="457"/>
        <end position="484"/>
    </location>
</feature>
<reference evidence="3 4" key="1">
    <citation type="journal article" date="2017" name="Int. J. Syst. Evol. Microbiol.">
        <title>Photobacterium alginatilyticum sp. nov., a marine bacterium isolated from bottom seawater.</title>
        <authorList>
            <person name="Wang X."/>
            <person name="Wang Y."/>
            <person name="Yang X."/>
            <person name="Sun H."/>
            <person name="Li B."/>
            <person name="Zhang X.H."/>
        </authorList>
    </citation>
    <scope>NUCLEOTIDE SEQUENCE [LARGE SCALE GENOMIC DNA]</scope>
    <source>
        <strain evidence="3 4">P03D4</strain>
    </source>
</reference>
<dbReference type="PRINTS" id="PR00702">
    <property type="entry name" value="ACRIFLAVINRP"/>
</dbReference>
<feature type="transmembrane region" description="Helical" evidence="2">
    <location>
        <begin position="385"/>
        <end position="409"/>
    </location>
</feature>
<protein>
    <submittedName>
        <fullName evidence="3">Efflux RND transporter permease subunit</fullName>
    </submittedName>
</protein>
<accession>A0ABW9YQL0</accession>
<feature type="transmembrane region" description="Helical" evidence="2">
    <location>
        <begin position="896"/>
        <end position="917"/>
    </location>
</feature>
<feature type="transmembrane region" description="Helical" evidence="2">
    <location>
        <begin position="12"/>
        <end position="33"/>
    </location>
</feature>
<dbReference type="Gene3D" id="3.30.70.1440">
    <property type="entry name" value="Multidrug efflux transporter AcrB pore domain"/>
    <property type="match status" value="1"/>
</dbReference>
<evidence type="ECO:0000256" key="2">
    <source>
        <dbReference type="SAM" id="Phobius"/>
    </source>
</evidence>
<name>A0ABW9YQL0_9GAMM</name>
<dbReference type="SUPFAM" id="SSF82866">
    <property type="entry name" value="Multidrug efflux transporter AcrB transmembrane domain"/>
    <property type="match status" value="2"/>
</dbReference>
<dbReference type="SUPFAM" id="SSF82693">
    <property type="entry name" value="Multidrug efflux transporter AcrB pore domain, PN1, PN2, PC1 and PC2 subdomains"/>
    <property type="match status" value="2"/>
</dbReference>
<dbReference type="InterPro" id="IPR001036">
    <property type="entry name" value="Acrflvin-R"/>
</dbReference>
<dbReference type="InterPro" id="IPR027463">
    <property type="entry name" value="AcrB_DN_DC_subdom"/>
</dbReference>
<evidence type="ECO:0000313" key="3">
    <source>
        <dbReference type="EMBL" id="NBI55690.1"/>
    </source>
</evidence>
<feature type="transmembrane region" description="Helical" evidence="2">
    <location>
        <begin position="945"/>
        <end position="964"/>
    </location>
</feature>
<keyword evidence="2" id="KW-0472">Membrane</keyword>
<dbReference type="Gene3D" id="3.30.70.1430">
    <property type="entry name" value="Multidrug efflux transporter AcrB pore domain"/>
    <property type="match status" value="2"/>
</dbReference>
<dbReference type="EMBL" id="RSEJ01000035">
    <property type="protein sequence ID" value="NBI55690.1"/>
    <property type="molecule type" value="Genomic_DNA"/>
</dbReference>
<feature type="coiled-coil region" evidence="1">
    <location>
        <begin position="569"/>
        <end position="629"/>
    </location>
</feature>
<dbReference type="PANTHER" id="PTHR32063">
    <property type="match status" value="1"/>
</dbReference>
<keyword evidence="1" id="KW-0175">Coiled coil</keyword>
<keyword evidence="2" id="KW-0812">Transmembrane</keyword>
<organism evidence="3 4">
    <name type="scientific">Photobacterium alginatilyticum</name>
    <dbReference type="NCBI Taxonomy" id="1775171"/>
    <lineage>
        <taxon>Bacteria</taxon>
        <taxon>Pseudomonadati</taxon>
        <taxon>Pseudomonadota</taxon>
        <taxon>Gammaproteobacteria</taxon>
        <taxon>Vibrionales</taxon>
        <taxon>Vibrionaceae</taxon>
        <taxon>Photobacterium</taxon>
    </lineage>
</organism>
<dbReference type="Gene3D" id="3.30.2090.10">
    <property type="entry name" value="Multidrug efflux transporter AcrB TolC docking domain, DN and DC subdomains"/>
    <property type="match status" value="2"/>
</dbReference>
<dbReference type="SUPFAM" id="SSF82714">
    <property type="entry name" value="Multidrug efflux transporter AcrB TolC docking domain, DN and DC subdomains"/>
    <property type="match status" value="2"/>
</dbReference>
<comment type="caution">
    <text evidence="3">The sequence shown here is derived from an EMBL/GenBank/DDBJ whole genome shotgun (WGS) entry which is preliminary data.</text>
</comment>